<protein>
    <submittedName>
        <fullName evidence="1">Uncharacterized protein</fullName>
    </submittedName>
</protein>
<proteinExistence type="predicted"/>
<sequence>VAGAGRDGLRATLASARRHIIPHFARTHLRDKPHSPSPIACPSELQQIFLPPSQLRVT</sequence>
<feature type="non-terminal residue" evidence="1">
    <location>
        <position position="1"/>
    </location>
</feature>
<name>A0ABS8SVY2_DATST</name>
<evidence type="ECO:0000313" key="1">
    <source>
        <dbReference type="EMBL" id="MCD7463073.1"/>
    </source>
</evidence>
<keyword evidence="2" id="KW-1185">Reference proteome</keyword>
<dbReference type="EMBL" id="JACEIK010000859">
    <property type="protein sequence ID" value="MCD7463073.1"/>
    <property type="molecule type" value="Genomic_DNA"/>
</dbReference>
<gene>
    <name evidence="1" type="ORF">HAX54_049897</name>
</gene>
<reference evidence="1 2" key="1">
    <citation type="journal article" date="2021" name="BMC Genomics">
        <title>Datura genome reveals duplications of psychoactive alkaloid biosynthetic genes and high mutation rate following tissue culture.</title>
        <authorList>
            <person name="Rajewski A."/>
            <person name="Carter-House D."/>
            <person name="Stajich J."/>
            <person name="Litt A."/>
        </authorList>
    </citation>
    <scope>NUCLEOTIDE SEQUENCE [LARGE SCALE GENOMIC DNA]</scope>
    <source>
        <strain evidence="1">AR-01</strain>
    </source>
</reference>
<feature type="non-terminal residue" evidence="1">
    <location>
        <position position="58"/>
    </location>
</feature>
<organism evidence="1 2">
    <name type="scientific">Datura stramonium</name>
    <name type="common">Jimsonweed</name>
    <name type="synonym">Common thornapple</name>
    <dbReference type="NCBI Taxonomy" id="4076"/>
    <lineage>
        <taxon>Eukaryota</taxon>
        <taxon>Viridiplantae</taxon>
        <taxon>Streptophyta</taxon>
        <taxon>Embryophyta</taxon>
        <taxon>Tracheophyta</taxon>
        <taxon>Spermatophyta</taxon>
        <taxon>Magnoliopsida</taxon>
        <taxon>eudicotyledons</taxon>
        <taxon>Gunneridae</taxon>
        <taxon>Pentapetalae</taxon>
        <taxon>asterids</taxon>
        <taxon>lamiids</taxon>
        <taxon>Solanales</taxon>
        <taxon>Solanaceae</taxon>
        <taxon>Solanoideae</taxon>
        <taxon>Datureae</taxon>
        <taxon>Datura</taxon>
    </lineage>
</organism>
<evidence type="ECO:0000313" key="2">
    <source>
        <dbReference type="Proteomes" id="UP000823775"/>
    </source>
</evidence>
<comment type="caution">
    <text evidence="1">The sequence shown here is derived from an EMBL/GenBank/DDBJ whole genome shotgun (WGS) entry which is preliminary data.</text>
</comment>
<accession>A0ABS8SVY2</accession>
<dbReference type="Proteomes" id="UP000823775">
    <property type="component" value="Unassembled WGS sequence"/>
</dbReference>